<dbReference type="Proteomes" id="UP000278807">
    <property type="component" value="Unassembled WGS sequence"/>
</dbReference>
<dbReference type="WBParaSite" id="HNAJ_0000502201-mRNA-1">
    <property type="protein sequence ID" value="HNAJ_0000502201-mRNA-1"/>
    <property type="gene ID" value="HNAJ_0000502201"/>
</dbReference>
<evidence type="ECO:0000313" key="3">
    <source>
        <dbReference type="WBParaSite" id="HNAJ_0000502201-mRNA-1"/>
    </source>
</evidence>
<dbReference type="AlphaFoldDB" id="A0A0R3TD83"/>
<gene>
    <name evidence="1" type="ORF">HNAJ_LOCUS5020</name>
</gene>
<reference evidence="1 2" key="2">
    <citation type="submission" date="2018-11" db="EMBL/GenBank/DDBJ databases">
        <authorList>
            <consortium name="Pathogen Informatics"/>
        </authorList>
    </citation>
    <scope>NUCLEOTIDE SEQUENCE [LARGE SCALE GENOMIC DNA]</scope>
</reference>
<evidence type="ECO:0000313" key="2">
    <source>
        <dbReference type="Proteomes" id="UP000278807"/>
    </source>
</evidence>
<reference evidence="3" key="1">
    <citation type="submission" date="2017-02" db="UniProtKB">
        <authorList>
            <consortium name="WormBaseParasite"/>
        </authorList>
    </citation>
    <scope>IDENTIFICATION</scope>
</reference>
<name>A0A0R3TD83_RODNA</name>
<proteinExistence type="predicted"/>
<evidence type="ECO:0000313" key="1">
    <source>
        <dbReference type="EMBL" id="VDO00880.1"/>
    </source>
</evidence>
<dbReference type="EMBL" id="UZAE01003951">
    <property type="protein sequence ID" value="VDO00880.1"/>
    <property type="molecule type" value="Genomic_DNA"/>
</dbReference>
<organism evidence="3">
    <name type="scientific">Rodentolepis nana</name>
    <name type="common">Dwarf tapeworm</name>
    <name type="synonym">Hymenolepis nana</name>
    <dbReference type="NCBI Taxonomy" id="102285"/>
    <lineage>
        <taxon>Eukaryota</taxon>
        <taxon>Metazoa</taxon>
        <taxon>Spiralia</taxon>
        <taxon>Lophotrochozoa</taxon>
        <taxon>Platyhelminthes</taxon>
        <taxon>Cestoda</taxon>
        <taxon>Eucestoda</taxon>
        <taxon>Cyclophyllidea</taxon>
        <taxon>Hymenolepididae</taxon>
        <taxon>Rodentolepis</taxon>
    </lineage>
</organism>
<sequence length="148" mass="16803">MRKFFKYLRDMKTMLWCHTLALLLVNEEPGDFYHWMVLVVKLARQDGNMGKNGEGGGTAFERKVNQTVVCYMEKYEPGRRGGDNFGVEGMMTAPGIRPRAVIRLYGGLSLLLKSPTTVARLPLSSTRARNLPTLLWRLSLLKRQSSSH</sequence>
<accession>A0A0R3TD83</accession>
<protein>
    <submittedName>
        <fullName evidence="3">Secreted protein</fullName>
    </submittedName>
</protein>
<keyword evidence="2" id="KW-1185">Reference proteome</keyword>